<accession>A0ABT6RQ75</accession>
<dbReference type="EMBL" id="JASCIR010000006">
    <property type="protein sequence ID" value="MDI3386545.1"/>
    <property type="molecule type" value="Genomic_DNA"/>
</dbReference>
<comment type="caution">
    <text evidence="3">The sequence shown here is derived from an EMBL/GenBank/DDBJ whole genome shotgun (WGS) entry which is preliminary data.</text>
</comment>
<reference evidence="3 4" key="1">
    <citation type="submission" date="2023-05" db="EMBL/GenBank/DDBJ databases">
        <title>Draft genome sequence of Streptomyces sp. B-S-A8 isolated from a cave soil in Thailand.</title>
        <authorList>
            <person name="Chamroensaksri N."/>
            <person name="Muangham S."/>
        </authorList>
    </citation>
    <scope>NUCLEOTIDE SEQUENCE [LARGE SCALE GENOMIC DNA]</scope>
    <source>
        <strain evidence="3 4">B-S-A8</strain>
    </source>
</reference>
<sequence>MNATEDPPPQPELMHTPSEAAPAAVNAAKGLAIGCAALVGIPLLVVLGYIVTFMAQRATPEDYPTVTPETAAGRLTAASQEMYEVAGFDRTLPPGVERIAVSTENVLDSGFCYPGGLESIADESVDGAYSLHHRWGVPDVPKDQGLAALRRLREHLRNAGWTITDYGKEQRSDEWELRAEKGEDRRASFRWRADLGYFDAGAGSGCAYDPAWTVSDSGPPGEHLDPPTLTPGR</sequence>
<feature type="region of interest" description="Disordered" evidence="1">
    <location>
        <begin position="213"/>
        <end position="233"/>
    </location>
</feature>
<name>A0ABT6RQ75_9ACTN</name>
<gene>
    <name evidence="3" type="ORF">QIS99_10015</name>
</gene>
<proteinExistence type="predicted"/>
<keyword evidence="2" id="KW-1133">Transmembrane helix</keyword>
<evidence type="ECO:0000256" key="2">
    <source>
        <dbReference type="SAM" id="Phobius"/>
    </source>
</evidence>
<protein>
    <submittedName>
        <fullName evidence="3">Uncharacterized protein</fullName>
    </submittedName>
</protein>
<keyword evidence="4" id="KW-1185">Reference proteome</keyword>
<keyword evidence="2" id="KW-0472">Membrane</keyword>
<keyword evidence="2" id="KW-0812">Transmembrane</keyword>
<evidence type="ECO:0000256" key="1">
    <source>
        <dbReference type="SAM" id="MobiDB-lite"/>
    </source>
</evidence>
<evidence type="ECO:0000313" key="4">
    <source>
        <dbReference type="Proteomes" id="UP001224661"/>
    </source>
</evidence>
<evidence type="ECO:0000313" key="3">
    <source>
        <dbReference type="EMBL" id="MDI3386545.1"/>
    </source>
</evidence>
<dbReference type="Proteomes" id="UP001224661">
    <property type="component" value="Unassembled WGS sequence"/>
</dbReference>
<feature type="transmembrane region" description="Helical" evidence="2">
    <location>
        <begin position="31"/>
        <end position="51"/>
    </location>
</feature>
<dbReference type="RefSeq" id="WP_282512537.1">
    <property type="nucleotide sequence ID" value="NZ_JASCIR010000006.1"/>
</dbReference>
<organism evidence="3 4">
    <name type="scientific">Streptomyces solicavernae</name>
    <dbReference type="NCBI Taxonomy" id="3043614"/>
    <lineage>
        <taxon>Bacteria</taxon>
        <taxon>Bacillati</taxon>
        <taxon>Actinomycetota</taxon>
        <taxon>Actinomycetes</taxon>
        <taxon>Kitasatosporales</taxon>
        <taxon>Streptomycetaceae</taxon>
        <taxon>Streptomyces</taxon>
    </lineage>
</organism>